<evidence type="ECO:0000256" key="5">
    <source>
        <dbReference type="ARBA" id="ARBA00022958"/>
    </source>
</evidence>
<sequence length="738" mass="80878">MAARAAHHPGPRQLHVHPRRRHRPRTRVGPRRRGLACQGGARRVRRRPHLVRPGRPRHRHAPDPVPHAARRVSALRCGRGAVQPLAARGPSAARDRRPLRDARRRHRRGLRRTTRNPLPGVVGTPPRRRPHAQLRPGGRRARRPRAGRRRGHRGCRRRPHRPVEPRGQHRTGARCTRNPRRAAHDGGEDRGRLPDHRRRTGARHGGHLPVRDRRRDLGAGGRPHVRRALGIRSARRLAGAHRRPCRRPRRRRAVGAVAHDRRRGHRGDGTAGPGSGRRRPCGRPGAVTADGRAPDDHAAPHLTIRPVEGLPEFRPGDDLAAAIVACAPWLEDDDVLVVTSKIVSKAEGRIVAAPRDPDERDAARRRLIDQESVRVVARKNRTLITENRLGIVQAASGIDGSNVRGDELALLPEDPDASARGLRDAVRRLAGVTVAVVVTDTMGRAWRIGQTDAAIGAAGLAVSHPFDGSVDGQGNELIVTEIAVADEIAAAGDLVKGKLGATPVAVVRGLSPRDDGSRARDLVREGTEDLFWLGTAESIERGRREALLLRRSVRSFTADPVDPALIEESVAEALTAPAPHHTAPVRFVWLRDLDRRHALLESMRDDWRADLAADGWDPGRVEKRVHRGDILYDAPEVLIPFCVPDGAHDYPDARRTRAEETMFTVAVGAAVQGLLVALAVRGVGSCWIGSTIFAPETVRRVLDLPDDWRPLGAIAVGHPADGLAPRPPADTGTRLVTR</sequence>
<gene>
    <name evidence="13" type="ORF">FO059_04830</name>
</gene>
<dbReference type="OrthoDB" id="9788295at2"/>
<keyword evidence="4" id="KW-0460">Magnesium</keyword>
<dbReference type="PANTHER" id="PTHR47917">
    <property type="match status" value="1"/>
</dbReference>
<feature type="compositionally biased region" description="Basic and acidic residues" evidence="10">
    <location>
        <begin position="182"/>
        <end position="194"/>
    </location>
</feature>
<dbReference type="Proteomes" id="UP000317344">
    <property type="component" value="Chromosome"/>
</dbReference>
<dbReference type="Gene3D" id="3.40.109.10">
    <property type="entry name" value="NADH Oxidase"/>
    <property type="match status" value="1"/>
</dbReference>
<keyword evidence="6" id="KW-0560">Oxidoreductase</keyword>
<evidence type="ECO:0000256" key="6">
    <source>
        <dbReference type="ARBA" id="ARBA00023002"/>
    </source>
</evidence>
<feature type="domain" description="Coenzyme F420:L-glutamate ligase-like" evidence="12">
    <location>
        <begin position="310"/>
        <end position="509"/>
    </location>
</feature>
<feature type="region of interest" description="Disordered" evidence="10">
    <location>
        <begin position="719"/>
        <end position="738"/>
    </location>
</feature>
<dbReference type="GO" id="GO:0005525">
    <property type="term" value="F:GTP binding"/>
    <property type="evidence" value="ECO:0007669"/>
    <property type="project" value="UniProtKB-KW"/>
</dbReference>
<keyword evidence="14" id="KW-1185">Reference proteome</keyword>
<dbReference type="NCBIfam" id="TIGR03553">
    <property type="entry name" value="F420_FbiB_CTERM"/>
    <property type="match status" value="1"/>
</dbReference>
<dbReference type="KEGG" id="toy:FO059_04830"/>
<dbReference type="GO" id="GO:0016491">
    <property type="term" value="F:oxidoreductase activity"/>
    <property type="evidence" value="ECO:0007669"/>
    <property type="project" value="UniProtKB-KW"/>
</dbReference>
<evidence type="ECO:0000259" key="11">
    <source>
        <dbReference type="Pfam" id="PF00881"/>
    </source>
</evidence>
<dbReference type="Gene3D" id="3.90.1660.10">
    <property type="entry name" value="CofE-like domain"/>
    <property type="match status" value="1"/>
</dbReference>
<evidence type="ECO:0000313" key="13">
    <source>
        <dbReference type="EMBL" id="QDQ96793.1"/>
    </source>
</evidence>
<evidence type="ECO:0000313" key="14">
    <source>
        <dbReference type="Proteomes" id="UP000317344"/>
    </source>
</evidence>
<dbReference type="EC" id="6.3.2.31" evidence="13"/>
<keyword evidence="9" id="KW-0511">Multifunctional enzyme</keyword>
<dbReference type="InterPro" id="IPR008225">
    <property type="entry name" value="F420-0_g-glutamyl_ligase"/>
</dbReference>
<feature type="domain" description="Nitroreductase" evidence="11">
    <location>
        <begin position="550"/>
        <end position="718"/>
    </location>
</feature>
<accession>A0A516X153</accession>
<evidence type="ECO:0000256" key="4">
    <source>
        <dbReference type="ARBA" id="ARBA00022842"/>
    </source>
</evidence>
<dbReference type="InterPro" id="IPR000415">
    <property type="entry name" value="Nitroreductase-like"/>
</dbReference>
<reference evidence="13 14" key="2">
    <citation type="submission" date="2019-07" db="EMBL/GenBank/DDBJ databases">
        <authorList>
            <person name="Huang Y."/>
        </authorList>
    </citation>
    <scope>NUCLEOTIDE SEQUENCE [LARGE SCALE GENOMIC DNA]</scope>
    <source>
        <strain evidence="13 14">HY188</strain>
    </source>
</reference>
<keyword evidence="8" id="KW-0464">Manganese</keyword>
<evidence type="ECO:0000256" key="2">
    <source>
        <dbReference type="ARBA" id="ARBA00022723"/>
    </source>
</evidence>
<feature type="region of interest" description="Disordered" evidence="10">
    <location>
        <begin position="1"/>
        <end position="299"/>
    </location>
</feature>
<feature type="compositionally biased region" description="Basic residues" evidence="10">
    <location>
        <begin position="102"/>
        <end position="114"/>
    </location>
</feature>
<dbReference type="Gene3D" id="3.30.1330.100">
    <property type="entry name" value="CofE-like"/>
    <property type="match status" value="1"/>
</dbReference>
<feature type="compositionally biased region" description="Basic residues" evidence="10">
    <location>
        <begin position="126"/>
        <end position="160"/>
    </location>
</feature>
<keyword evidence="7" id="KW-0342">GTP-binding</keyword>
<proteinExistence type="inferred from homology"/>
<dbReference type="EMBL" id="CP041765">
    <property type="protein sequence ID" value="QDQ96793.1"/>
    <property type="molecule type" value="Genomic_DNA"/>
</dbReference>
<feature type="compositionally biased region" description="Basic residues" evidence="10">
    <location>
        <begin position="195"/>
        <end position="206"/>
    </location>
</feature>
<dbReference type="Pfam" id="PF00881">
    <property type="entry name" value="Nitroreductase"/>
    <property type="match status" value="1"/>
</dbReference>
<reference evidence="13 14" key="1">
    <citation type="submission" date="2019-07" db="EMBL/GenBank/DDBJ databases">
        <title>Tomitella cavernea sp. nov., an actinomycete isolated from soil.</title>
        <authorList>
            <person name="Cheng J."/>
        </authorList>
    </citation>
    <scope>NUCLEOTIDE SEQUENCE [LARGE SCALE GENOMIC DNA]</scope>
    <source>
        <strain evidence="13 14">HY188</strain>
    </source>
</reference>
<dbReference type="HAMAP" id="MF_01259">
    <property type="entry name" value="F420_ligase_FbiB"/>
    <property type="match status" value="1"/>
</dbReference>
<protein>
    <submittedName>
        <fullName evidence="13">Coenzyme F420-0:L-glutamate ligase</fullName>
        <ecNumber evidence="13">6.3.2.31</ecNumber>
    </submittedName>
</protein>
<feature type="compositionally biased region" description="Basic residues" evidence="10">
    <location>
        <begin position="223"/>
        <end position="253"/>
    </location>
</feature>
<evidence type="ECO:0000256" key="3">
    <source>
        <dbReference type="ARBA" id="ARBA00022741"/>
    </source>
</evidence>
<dbReference type="InterPro" id="IPR029479">
    <property type="entry name" value="Nitroreductase"/>
</dbReference>
<name>A0A516X153_9ACTN</name>
<dbReference type="InterPro" id="IPR023661">
    <property type="entry name" value="FbiB"/>
</dbReference>
<dbReference type="SUPFAM" id="SSF144010">
    <property type="entry name" value="CofE-like"/>
    <property type="match status" value="1"/>
</dbReference>
<dbReference type="SUPFAM" id="SSF55469">
    <property type="entry name" value="FMN-dependent nitroreductase-like"/>
    <property type="match status" value="1"/>
</dbReference>
<keyword evidence="2" id="KW-0479">Metal-binding</keyword>
<evidence type="ECO:0000256" key="8">
    <source>
        <dbReference type="ARBA" id="ARBA00023211"/>
    </source>
</evidence>
<evidence type="ECO:0000256" key="10">
    <source>
        <dbReference type="SAM" id="MobiDB-lite"/>
    </source>
</evidence>
<evidence type="ECO:0000259" key="12">
    <source>
        <dbReference type="Pfam" id="PF01996"/>
    </source>
</evidence>
<dbReference type="InterPro" id="IPR002847">
    <property type="entry name" value="F420-0_gamma-glut_ligase-dom"/>
</dbReference>
<evidence type="ECO:0000256" key="1">
    <source>
        <dbReference type="ARBA" id="ARBA00022598"/>
    </source>
</evidence>
<evidence type="ECO:0000256" key="7">
    <source>
        <dbReference type="ARBA" id="ARBA00023134"/>
    </source>
</evidence>
<keyword evidence="3" id="KW-0547">Nucleotide-binding</keyword>
<dbReference type="NCBIfam" id="TIGR01916">
    <property type="entry name" value="F420_cofE"/>
    <property type="match status" value="1"/>
</dbReference>
<evidence type="ECO:0000256" key="9">
    <source>
        <dbReference type="ARBA" id="ARBA00023268"/>
    </source>
</evidence>
<dbReference type="PANTHER" id="PTHR47917:SF1">
    <property type="entry name" value="COENZYME F420:L-GLUTAMATE LIGASE"/>
    <property type="match status" value="1"/>
</dbReference>
<dbReference type="AlphaFoldDB" id="A0A516X153"/>
<feature type="compositionally biased region" description="Basic residues" evidence="10">
    <location>
        <begin position="1"/>
        <end position="34"/>
    </location>
</feature>
<keyword evidence="1 13" id="KW-0436">Ligase</keyword>
<organism evidence="13 14">
    <name type="scientific">Tomitella fengzijianii</name>
    <dbReference type="NCBI Taxonomy" id="2597660"/>
    <lineage>
        <taxon>Bacteria</taxon>
        <taxon>Bacillati</taxon>
        <taxon>Actinomycetota</taxon>
        <taxon>Actinomycetes</taxon>
        <taxon>Mycobacteriales</taxon>
        <taxon>Tomitella</taxon>
    </lineage>
</organism>
<dbReference type="GO" id="GO:0052618">
    <property type="term" value="F:coenzyme F420-0:L-glutamate ligase activity"/>
    <property type="evidence" value="ECO:0007669"/>
    <property type="project" value="UniProtKB-EC"/>
</dbReference>
<dbReference type="Pfam" id="PF01996">
    <property type="entry name" value="F420_ligase"/>
    <property type="match status" value="1"/>
</dbReference>
<feature type="compositionally biased region" description="Basic residues" evidence="10">
    <location>
        <begin position="42"/>
        <end position="60"/>
    </location>
</feature>
<dbReference type="NCBIfam" id="NF009810">
    <property type="entry name" value="PRK13294.1"/>
    <property type="match status" value="1"/>
</dbReference>
<feature type="compositionally biased region" description="Basic residues" evidence="10">
    <location>
        <begin position="168"/>
        <end position="181"/>
    </location>
</feature>
<dbReference type="GO" id="GO:0046872">
    <property type="term" value="F:metal ion binding"/>
    <property type="evidence" value="ECO:0007669"/>
    <property type="project" value="UniProtKB-KW"/>
</dbReference>
<keyword evidence="5" id="KW-0630">Potassium</keyword>
<dbReference type="InterPro" id="IPR019943">
    <property type="entry name" value="F420_FbiB_C"/>
</dbReference>